<dbReference type="AlphaFoldDB" id="A0A1I0CFT3"/>
<dbReference type="STRING" id="1526.SAMN02910262_00532"/>
<dbReference type="GO" id="GO:0003677">
    <property type="term" value="F:DNA binding"/>
    <property type="evidence" value="ECO:0007669"/>
    <property type="project" value="UniProtKB-KW"/>
</dbReference>
<name>A0A1I0CFT3_9FIRM</name>
<dbReference type="InterPro" id="IPR005119">
    <property type="entry name" value="LysR_subst-bd"/>
</dbReference>
<sequence length="300" mass="34147">MEKINTEVFLAAAELGSFKKTADRLGYTQAGISYIISSMEETIGLRLFDREYGGIRLTSEGRELLPVIRQLAGSERLLMEKIRDLKNLDTGEIRVLVFYSIAIRWMPEIIARFHRDYPNIRIHQVTCDNGEQAEMLTWTGNVDCGFFVFPLTRKLDVIPLMHEPMMASFAPEHPAAGLNVFPVSDLGKYPYISLSYDDESNAIFRKYHIKPQIAYSCENDLGALAMAEQNLGYCINPKILLEGCPYQLKSMEFDEPVHRTIGMGARSMEMCPKAAKVFMEYAKAWVEEQYGPYDDIPQAK</sequence>
<comment type="similarity">
    <text evidence="1">Belongs to the LysR transcriptional regulatory family.</text>
</comment>
<keyword evidence="2" id="KW-0805">Transcription regulation</keyword>
<accession>A0A1I0CFT3</accession>
<dbReference type="SUPFAM" id="SSF46785">
    <property type="entry name" value="Winged helix' DNA-binding domain"/>
    <property type="match status" value="1"/>
</dbReference>
<dbReference type="Gene3D" id="1.10.10.10">
    <property type="entry name" value="Winged helix-like DNA-binding domain superfamily/Winged helix DNA-binding domain"/>
    <property type="match status" value="1"/>
</dbReference>
<evidence type="ECO:0000256" key="3">
    <source>
        <dbReference type="ARBA" id="ARBA00023125"/>
    </source>
</evidence>
<evidence type="ECO:0000256" key="2">
    <source>
        <dbReference type="ARBA" id="ARBA00023015"/>
    </source>
</evidence>
<dbReference type="Pfam" id="PF03466">
    <property type="entry name" value="LysR_substrate"/>
    <property type="match status" value="1"/>
</dbReference>
<dbReference type="eggNOG" id="COG0583">
    <property type="taxonomic scope" value="Bacteria"/>
</dbReference>
<evidence type="ECO:0000256" key="4">
    <source>
        <dbReference type="ARBA" id="ARBA00023163"/>
    </source>
</evidence>
<protein>
    <submittedName>
        <fullName evidence="6">DNA-binding transcriptional regulator, LysR family</fullName>
    </submittedName>
</protein>
<dbReference type="InterPro" id="IPR036388">
    <property type="entry name" value="WH-like_DNA-bd_sf"/>
</dbReference>
<evidence type="ECO:0000256" key="1">
    <source>
        <dbReference type="ARBA" id="ARBA00009437"/>
    </source>
</evidence>
<evidence type="ECO:0000259" key="5">
    <source>
        <dbReference type="PROSITE" id="PS50931"/>
    </source>
</evidence>
<keyword evidence="7" id="KW-1185">Reference proteome</keyword>
<dbReference type="PROSITE" id="PS50931">
    <property type="entry name" value="HTH_LYSR"/>
    <property type="match status" value="1"/>
</dbReference>
<dbReference type="Gene3D" id="3.40.190.290">
    <property type="match status" value="1"/>
</dbReference>
<keyword evidence="4" id="KW-0804">Transcription</keyword>
<keyword evidence="3 6" id="KW-0238">DNA-binding</keyword>
<proteinExistence type="inferred from homology"/>
<dbReference type="InterPro" id="IPR036390">
    <property type="entry name" value="WH_DNA-bd_sf"/>
</dbReference>
<dbReference type="CDD" id="cd05466">
    <property type="entry name" value="PBP2_LTTR_substrate"/>
    <property type="match status" value="1"/>
</dbReference>
<dbReference type="PANTHER" id="PTHR30419">
    <property type="entry name" value="HTH-TYPE TRANSCRIPTIONAL REGULATOR YBHD"/>
    <property type="match status" value="1"/>
</dbReference>
<evidence type="ECO:0000313" key="6">
    <source>
        <dbReference type="EMBL" id="SET18363.1"/>
    </source>
</evidence>
<dbReference type="InterPro" id="IPR050950">
    <property type="entry name" value="HTH-type_LysR_regulators"/>
</dbReference>
<gene>
    <name evidence="6" type="ORF">SAMN04487771_100733</name>
</gene>
<dbReference type="InterPro" id="IPR000847">
    <property type="entry name" value="LysR_HTH_N"/>
</dbReference>
<dbReference type="GO" id="GO:0003700">
    <property type="term" value="F:DNA-binding transcription factor activity"/>
    <property type="evidence" value="ECO:0007669"/>
    <property type="project" value="InterPro"/>
</dbReference>
<dbReference type="PANTHER" id="PTHR30419:SF28">
    <property type="entry name" value="HTH-TYPE TRANSCRIPTIONAL REGULATOR BSDA"/>
    <property type="match status" value="1"/>
</dbReference>
<dbReference type="GO" id="GO:0005829">
    <property type="term" value="C:cytosol"/>
    <property type="evidence" value="ECO:0007669"/>
    <property type="project" value="TreeGrafter"/>
</dbReference>
<organism evidence="6 7">
    <name type="scientific">[Clostridium] aminophilum</name>
    <dbReference type="NCBI Taxonomy" id="1526"/>
    <lineage>
        <taxon>Bacteria</taxon>
        <taxon>Bacillati</taxon>
        <taxon>Bacillota</taxon>
        <taxon>Clostridia</taxon>
        <taxon>Lachnospirales</taxon>
        <taxon>Lachnospiraceae</taxon>
    </lineage>
</organism>
<feature type="domain" description="HTH lysR-type" evidence="5">
    <location>
        <begin position="1"/>
        <end position="58"/>
    </location>
</feature>
<evidence type="ECO:0000313" key="7">
    <source>
        <dbReference type="Proteomes" id="UP000199820"/>
    </source>
</evidence>
<dbReference type="OrthoDB" id="63123at2"/>
<dbReference type="RefSeq" id="WP_074648864.1">
    <property type="nucleotide sequence ID" value="NZ_FOIL01000007.1"/>
</dbReference>
<dbReference type="SUPFAM" id="SSF53850">
    <property type="entry name" value="Periplasmic binding protein-like II"/>
    <property type="match status" value="1"/>
</dbReference>
<reference evidence="6 7" key="1">
    <citation type="submission" date="2016-10" db="EMBL/GenBank/DDBJ databases">
        <authorList>
            <person name="de Groot N.N."/>
        </authorList>
    </citation>
    <scope>NUCLEOTIDE SEQUENCE [LARGE SCALE GENOMIC DNA]</scope>
    <source>
        <strain evidence="6 7">KH1P1</strain>
    </source>
</reference>
<dbReference type="Pfam" id="PF00126">
    <property type="entry name" value="HTH_1"/>
    <property type="match status" value="1"/>
</dbReference>
<dbReference type="Proteomes" id="UP000199820">
    <property type="component" value="Unassembled WGS sequence"/>
</dbReference>
<dbReference type="EMBL" id="FOIL01000007">
    <property type="protein sequence ID" value="SET18363.1"/>
    <property type="molecule type" value="Genomic_DNA"/>
</dbReference>